<organism evidence="1">
    <name type="scientific">Fonticula alba</name>
    <name type="common">Slime mold</name>
    <dbReference type="NCBI Taxonomy" id="691883"/>
    <lineage>
        <taxon>Eukaryota</taxon>
        <taxon>Rotosphaerida</taxon>
        <taxon>Fonticulaceae</taxon>
        <taxon>Fonticula</taxon>
    </lineage>
</organism>
<name>A0A058Z843_FONAL</name>
<dbReference type="Proteomes" id="UP000030693">
    <property type="component" value="Unassembled WGS sequence"/>
</dbReference>
<dbReference type="SUPFAM" id="SSF81382">
    <property type="entry name" value="Skp1 dimerisation domain-like"/>
    <property type="match status" value="1"/>
</dbReference>
<dbReference type="RefSeq" id="XP_009495679.1">
    <property type="nucleotide sequence ID" value="XM_009497404.1"/>
</dbReference>
<dbReference type="Gene3D" id="3.30.710.10">
    <property type="entry name" value="Potassium Channel Kv1.1, Chain A"/>
    <property type="match status" value="1"/>
</dbReference>
<evidence type="ECO:0008006" key="3">
    <source>
        <dbReference type="Google" id="ProtNLM"/>
    </source>
</evidence>
<evidence type="ECO:0000313" key="2">
    <source>
        <dbReference type="Proteomes" id="UP000030693"/>
    </source>
</evidence>
<accession>A0A058Z843</accession>
<proteinExistence type="predicted"/>
<evidence type="ECO:0000313" key="1">
    <source>
        <dbReference type="EMBL" id="KCV70073.1"/>
    </source>
</evidence>
<dbReference type="EMBL" id="KB932205">
    <property type="protein sequence ID" value="KCV70073.1"/>
    <property type="molecule type" value="Genomic_DNA"/>
</dbReference>
<keyword evidence="2" id="KW-1185">Reference proteome</keyword>
<dbReference type="InterPro" id="IPR036296">
    <property type="entry name" value="SKP1-like_dim_sf"/>
</dbReference>
<protein>
    <recommendedName>
        <fullName evidence="3">SKP1 component dimerisation domain-containing protein</fullName>
    </recommendedName>
</protein>
<sequence>MSTPKLTLVGSDDIPVEIDLKAALLSRTLRGYLNVLQSSGPDSATTVSSSATEFIDDFDFDTITAPSEPFPVPDATSQILTAVSQFCSLQINSPEKFHVRHASKTRPFTRVNPALIPAWCENFAKQFKKKEDLDNLVDLIRVANFLDIAPLLSFSLQLMADHILYFASNDKPQKEMLEFFGLCDPNDPQVIADCQQKGIKPQKL</sequence>
<reference evidence="1" key="1">
    <citation type="submission" date="2013-04" db="EMBL/GenBank/DDBJ databases">
        <title>The Genome Sequence of Fonticula alba ATCC 38817.</title>
        <authorList>
            <consortium name="The Broad Institute Genomics Platform"/>
            <person name="Russ C."/>
            <person name="Cuomo C."/>
            <person name="Burger G."/>
            <person name="Gray M.W."/>
            <person name="Holland P.W.H."/>
            <person name="King N."/>
            <person name="Lang F.B.F."/>
            <person name="Roger A.J."/>
            <person name="Ruiz-Trillo I."/>
            <person name="Brown M."/>
            <person name="Walker B."/>
            <person name="Young S."/>
            <person name="Zeng Q."/>
            <person name="Gargeya S."/>
            <person name="Fitzgerald M."/>
            <person name="Haas B."/>
            <person name="Abouelleil A."/>
            <person name="Allen A.W."/>
            <person name="Alvarado L."/>
            <person name="Arachchi H.M."/>
            <person name="Berlin A.M."/>
            <person name="Chapman S.B."/>
            <person name="Gainer-Dewar J."/>
            <person name="Goldberg J."/>
            <person name="Griggs A."/>
            <person name="Gujja S."/>
            <person name="Hansen M."/>
            <person name="Howarth C."/>
            <person name="Imamovic A."/>
            <person name="Ireland A."/>
            <person name="Larimer J."/>
            <person name="McCowan C."/>
            <person name="Murphy C."/>
            <person name="Pearson M."/>
            <person name="Poon T.W."/>
            <person name="Priest M."/>
            <person name="Roberts A."/>
            <person name="Saif S."/>
            <person name="Shea T."/>
            <person name="Sisk P."/>
            <person name="Sykes S."/>
            <person name="Wortman J."/>
            <person name="Nusbaum C."/>
            <person name="Birren B."/>
        </authorList>
    </citation>
    <scope>NUCLEOTIDE SEQUENCE [LARGE SCALE GENOMIC DNA]</scope>
    <source>
        <strain evidence="1">ATCC 38817</strain>
    </source>
</reference>
<gene>
    <name evidence="1" type="ORF">H696_03536</name>
</gene>
<dbReference type="AlphaFoldDB" id="A0A058Z843"/>
<dbReference type="GeneID" id="20528261"/>
<dbReference type="InterPro" id="IPR011333">
    <property type="entry name" value="SKP1/BTB/POZ_sf"/>
</dbReference>
<dbReference type="GO" id="GO:0006511">
    <property type="term" value="P:ubiquitin-dependent protein catabolic process"/>
    <property type="evidence" value="ECO:0007669"/>
    <property type="project" value="InterPro"/>
</dbReference>